<protein>
    <submittedName>
        <fullName evidence="1">Uncharacterized protein</fullName>
    </submittedName>
</protein>
<proteinExistence type="predicted"/>
<name>A0A0A9FPU0_ARUDO</name>
<reference evidence="1" key="2">
    <citation type="journal article" date="2015" name="Data Brief">
        <title>Shoot transcriptome of the giant reed, Arundo donax.</title>
        <authorList>
            <person name="Barrero R.A."/>
            <person name="Guerrero F.D."/>
            <person name="Moolhuijzen P."/>
            <person name="Goolsby J.A."/>
            <person name="Tidwell J."/>
            <person name="Bellgard S.E."/>
            <person name="Bellgard M.I."/>
        </authorList>
    </citation>
    <scope>NUCLEOTIDE SEQUENCE</scope>
    <source>
        <tissue evidence="1">Shoot tissue taken approximately 20 cm above the soil surface</tissue>
    </source>
</reference>
<organism evidence="1">
    <name type="scientific">Arundo donax</name>
    <name type="common">Giant reed</name>
    <name type="synonym">Donax arundinaceus</name>
    <dbReference type="NCBI Taxonomy" id="35708"/>
    <lineage>
        <taxon>Eukaryota</taxon>
        <taxon>Viridiplantae</taxon>
        <taxon>Streptophyta</taxon>
        <taxon>Embryophyta</taxon>
        <taxon>Tracheophyta</taxon>
        <taxon>Spermatophyta</taxon>
        <taxon>Magnoliopsida</taxon>
        <taxon>Liliopsida</taxon>
        <taxon>Poales</taxon>
        <taxon>Poaceae</taxon>
        <taxon>PACMAD clade</taxon>
        <taxon>Arundinoideae</taxon>
        <taxon>Arundineae</taxon>
        <taxon>Arundo</taxon>
    </lineage>
</organism>
<dbReference type="EMBL" id="GBRH01183061">
    <property type="protein sequence ID" value="JAE14835.1"/>
    <property type="molecule type" value="Transcribed_RNA"/>
</dbReference>
<reference evidence="1" key="1">
    <citation type="submission" date="2014-09" db="EMBL/GenBank/DDBJ databases">
        <authorList>
            <person name="Magalhaes I.L.F."/>
            <person name="Oliveira U."/>
            <person name="Santos F.R."/>
            <person name="Vidigal T.H.D.A."/>
            <person name="Brescovit A.D."/>
            <person name="Santos A.J."/>
        </authorList>
    </citation>
    <scope>NUCLEOTIDE SEQUENCE</scope>
    <source>
        <tissue evidence="1">Shoot tissue taken approximately 20 cm above the soil surface</tissue>
    </source>
</reference>
<evidence type="ECO:0000313" key="1">
    <source>
        <dbReference type="EMBL" id="JAE14835.1"/>
    </source>
</evidence>
<sequence length="15" mass="1905">MLNGHYLYMLRISYM</sequence>
<accession>A0A0A9FPU0</accession>